<evidence type="ECO:0000256" key="8">
    <source>
        <dbReference type="ARBA" id="ARBA00022786"/>
    </source>
</evidence>
<evidence type="ECO:0000313" key="14">
    <source>
        <dbReference type="EMBL" id="KAF5961663.1"/>
    </source>
</evidence>
<sequence>TQNRSRKWREAFDQQVSGVLKGRSIEISNTRSTSICSITLHPPLQRESKKKKRKIESVSTGDDRKKKGERGLTAWDTGASCSSSNLPCMDRPREELSCAICLEICFEPSTTSCGLSFCEKCLRSVAEKCGRRCPRCRQLISNGRCCTVNTALWNTVQILFPQEVEARRAAEAPKTRGNHYNLRNQSIRTVNSPGAECQSVRRVSYHEVIN</sequence>
<proteinExistence type="predicted"/>
<dbReference type="GO" id="GO:0061630">
    <property type="term" value="F:ubiquitin protein ligase activity"/>
    <property type="evidence" value="ECO:0007669"/>
    <property type="project" value="UniProtKB-EC"/>
</dbReference>
<evidence type="ECO:0000259" key="13">
    <source>
        <dbReference type="PROSITE" id="PS50089"/>
    </source>
</evidence>
<feature type="non-terminal residue" evidence="14">
    <location>
        <position position="1"/>
    </location>
</feature>
<name>A0A7J7I9H8_CAMSI</name>
<evidence type="ECO:0000256" key="1">
    <source>
        <dbReference type="ARBA" id="ARBA00000900"/>
    </source>
</evidence>
<protein>
    <recommendedName>
        <fullName evidence="3">RING-type E3 ubiquitin transferase</fullName>
        <ecNumber evidence="3">2.3.2.27</ecNumber>
    </recommendedName>
</protein>
<evidence type="ECO:0000256" key="10">
    <source>
        <dbReference type="ARBA" id="ARBA00023242"/>
    </source>
</evidence>
<dbReference type="GO" id="GO:0005634">
    <property type="term" value="C:nucleus"/>
    <property type="evidence" value="ECO:0007669"/>
    <property type="project" value="UniProtKB-SubCell"/>
</dbReference>
<keyword evidence="5" id="KW-0479">Metal-binding</keyword>
<dbReference type="AlphaFoldDB" id="A0A7J7I9H8"/>
<feature type="domain" description="RING-type" evidence="13">
    <location>
        <begin position="98"/>
        <end position="137"/>
    </location>
</feature>
<dbReference type="PANTHER" id="PTHR23328:SF0">
    <property type="entry name" value="RING-TYPE DOMAIN-CONTAINING PROTEIN"/>
    <property type="match status" value="1"/>
</dbReference>
<gene>
    <name evidence="14" type="ORF">HYC85_002872</name>
</gene>
<evidence type="ECO:0000256" key="11">
    <source>
        <dbReference type="PROSITE-ProRule" id="PRU00175"/>
    </source>
</evidence>
<comment type="caution">
    <text evidence="14">The sequence shown here is derived from an EMBL/GenBank/DDBJ whole genome shotgun (WGS) entry which is preliminary data.</text>
</comment>
<evidence type="ECO:0000256" key="7">
    <source>
        <dbReference type="ARBA" id="ARBA00022771"/>
    </source>
</evidence>
<dbReference type="GO" id="GO:0008270">
    <property type="term" value="F:zinc ion binding"/>
    <property type="evidence" value="ECO:0007669"/>
    <property type="project" value="UniProtKB-KW"/>
</dbReference>
<organism evidence="14 15">
    <name type="scientific">Camellia sinensis</name>
    <name type="common">Tea plant</name>
    <name type="synonym">Thea sinensis</name>
    <dbReference type="NCBI Taxonomy" id="4442"/>
    <lineage>
        <taxon>Eukaryota</taxon>
        <taxon>Viridiplantae</taxon>
        <taxon>Streptophyta</taxon>
        <taxon>Embryophyta</taxon>
        <taxon>Tracheophyta</taxon>
        <taxon>Spermatophyta</taxon>
        <taxon>Magnoliopsida</taxon>
        <taxon>eudicotyledons</taxon>
        <taxon>Gunneridae</taxon>
        <taxon>Pentapetalae</taxon>
        <taxon>asterids</taxon>
        <taxon>Ericales</taxon>
        <taxon>Theaceae</taxon>
        <taxon>Camellia</taxon>
    </lineage>
</organism>
<dbReference type="InterPro" id="IPR018957">
    <property type="entry name" value="Znf_C3HC4_RING-type"/>
</dbReference>
<dbReference type="GO" id="GO:0006302">
    <property type="term" value="P:double-strand break repair"/>
    <property type="evidence" value="ECO:0007669"/>
    <property type="project" value="TreeGrafter"/>
</dbReference>
<feature type="region of interest" description="Disordered" evidence="12">
    <location>
        <begin position="46"/>
        <end position="69"/>
    </location>
</feature>
<keyword evidence="7 11" id="KW-0863">Zinc-finger</keyword>
<dbReference type="PROSITE" id="PS50089">
    <property type="entry name" value="ZF_RING_2"/>
    <property type="match status" value="1"/>
</dbReference>
<keyword evidence="4" id="KW-0808">Transferase</keyword>
<evidence type="ECO:0000256" key="2">
    <source>
        <dbReference type="ARBA" id="ARBA00004123"/>
    </source>
</evidence>
<dbReference type="Gene3D" id="3.30.40.10">
    <property type="entry name" value="Zinc/RING finger domain, C3HC4 (zinc finger)"/>
    <property type="match status" value="1"/>
</dbReference>
<dbReference type="EC" id="2.3.2.27" evidence="3"/>
<dbReference type="InterPro" id="IPR001841">
    <property type="entry name" value="Znf_RING"/>
</dbReference>
<reference evidence="15" key="1">
    <citation type="journal article" date="2020" name="Nat. Commun.">
        <title>Genome assembly of wild tea tree DASZ reveals pedigree and selection history of tea varieties.</title>
        <authorList>
            <person name="Zhang W."/>
            <person name="Zhang Y."/>
            <person name="Qiu H."/>
            <person name="Guo Y."/>
            <person name="Wan H."/>
            <person name="Zhang X."/>
            <person name="Scossa F."/>
            <person name="Alseekh S."/>
            <person name="Zhang Q."/>
            <person name="Wang P."/>
            <person name="Xu L."/>
            <person name="Schmidt M.H."/>
            <person name="Jia X."/>
            <person name="Li D."/>
            <person name="Zhu A."/>
            <person name="Guo F."/>
            <person name="Chen W."/>
            <person name="Ni D."/>
            <person name="Usadel B."/>
            <person name="Fernie A.R."/>
            <person name="Wen W."/>
        </authorList>
    </citation>
    <scope>NUCLEOTIDE SEQUENCE [LARGE SCALE GENOMIC DNA]</scope>
    <source>
        <strain evidence="15">cv. G240</strain>
    </source>
</reference>
<dbReference type="SUPFAM" id="SSF57850">
    <property type="entry name" value="RING/U-box"/>
    <property type="match status" value="1"/>
</dbReference>
<evidence type="ECO:0000313" key="15">
    <source>
        <dbReference type="Proteomes" id="UP000593564"/>
    </source>
</evidence>
<dbReference type="GO" id="GO:0035861">
    <property type="term" value="C:site of double-strand break"/>
    <property type="evidence" value="ECO:0007669"/>
    <property type="project" value="TreeGrafter"/>
</dbReference>
<dbReference type="EMBL" id="JACBKZ010000001">
    <property type="protein sequence ID" value="KAF5961663.1"/>
    <property type="molecule type" value="Genomic_DNA"/>
</dbReference>
<evidence type="ECO:0000256" key="4">
    <source>
        <dbReference type="ARBA" id="ARBA00022679"/>
    </source>
</evidence>
<dbReference type="GO" id="GO:0031491">
    <property type="term" value="F:nucleosome binding"/>
    <property type="evidence" value="ECO:0007669"/>
    <property type="project" value="TreeGrafter"/>
</dbReference>
<keyword evidence="15" id="KW-1185">Reference proteome</keyword>
<keyword evidence="6" id="KW-0227">DNA damage</keyword>
<evidence type="ECO:0000256" key="9">
    <source>
        <dbReference type="ARBA" id="ARBA00022833"/>
    </source>
</evidence>
<keyword evidence="10" id="KW-0539">Nucleus</keyword>
<dbReference type="InterPro" id="IPR051657">
    <property type="entry name" value="RNF168/RNF169_E3_ubiq-ligase"/>
</dbReference>
<dbReference type="InterPro" id="IPR013083">
    <property type="entry name" value="Znf_RING/FYVE/PHD"/>
</dbReference>
<accession>A0A7J7I9H8</accession>
<dbReference type="Proteomes" id="UP000593564">
    <property type="component" value="Unassembled WGS sequence"/>
</dbReference>
<evidence type="ECO:0000256" key="12">
    <source>
        <dbReference type="SAM" id="MobiDB-lite"/>
    </source>
</evidence>
<dbReference type="Pfam" id="PF00097">
    <property type="entry name" value="zf-C3HC4"/>
    <property type="match status" value="1"/>
</dbReference>
<keyword evidence="9" id="KW-0862">Zinc</keyword>
<comment type="catalytic activity">
    <reaction evidence="1">
        <text>S-ubiquitinyl-[E2 ubiquitin-conjugating enzyme]-L-cysteine + [acceptor protein]-L-lysine = [E2 ubiquitin-conjugating enzyme]-L-cysteine + N(6)-ubiquitinyl-[acceptor protein]-L-lysine.</text>
        <dbReference type="EC" id="2.3.2.27"/>
    </reaction>
</comment>
<keyword evidence="8" id="KW-0833">Ubl conjugation pathway</keyword>
<dbReference type="PANTHER" id="PTHR23328">
    <property type="entry name" value="RING-TYPE DOMAIN-CONTAINING PROTEIN"/>
    <property type="match status" value="1"/>
</dbReference>
<evidence type="ECO:0000256" key="6">
    <source>
        <dbReference type="ARBA" id="ARBA00022763"/>
    </source>
</evidence>
<reference evidence="14 15" key="2">
    <citation type="submission" date="2020-07" db="EMBL/GenBank/DDBJ databases">
        <title>Genome assembly of wild tea tree DASZ reveals pedigree and selection history of tea varieties.</title>
        <authorList>
            <person name="Zhang W."/>
        </authorList>
    </citation>
    <scope>NUCLEOTIDE SEQUENCE [LARGE SCALE GENOMIC DNA]</scope>
    <source>
        <strain evidence="15">cv. G240</strain>
        <tissue evidence="14">Leaf</tissue>
    </source>
</reference>
<evidence type="ECO:0000256" key="3">
    <source>
        <dbReference type="ARBA" id="ARBA00012483"/>
    </source>
</evidence>
<evidence type="ECO:0000256" key="5">
    <source>
        <dbReference type="ARBA" id="ARBA00022723"/>
    </source>
</evidence>
<comment type="subcellular location">
    <subcellularLocation>
        <location evidence="2">Nucleus</location>
    </subcellularLocation>
</comment>